<dbReference type="InterPro" id="IPR050270">
    <property type="entry name" value="DegV_domain_contain"/>
</dbReference>
<comment type="function">
    <text evidence="1">May bind long-chain fatty acids, such as palmitate, and may play a role in lipid transport or fatty acid metabolism.</text>
</comment>
<protein>
    <submittedName>
        <fullName evidence="3">Uncharacterized protein</fullName>
    </submittedName>
</protein>
<dbReference type="InterPro" id="IPR003797">
    <property type="entry name" value="DegV"/>
</dbReference>
<dbReference type="Pfam" id="PF02645">
    <property type="entry name" value="DegV"/>
    <property type="match status" value="1"/>
</dbReference>
<dbReference type="GO" id="GO:0008289">
    <property type="term" value="F:lipid binding"/>
    <property type="evidence" value="ECO:0007669"/>
    <property type="project" value="UniProtKB-KW"/>
</dbReference>
<dbReference type="SUPFAM" id="SSF82549">
    <property type="entry name" value="DAK1/DegV-like"/>
    <property type="match status" value="1"/>
</dbReference>
<evidence type="ECO:0000256" key="1">
    <source>
        <dbReference type="ARBA" id="ARBA00003238"/>
    </source>
</evidence>
<dbReference type="Proteomes" id="UP000190409">
    <property type="component" value="Unassembled WGS sequence"/>
</dbReference>
<evidence type="ECO:0000313" key="3">
    <source>
        <dbReference type="EMBL" id="OOL81628.1"/>
    </source>
</evidence>
<gene>
    <name evidence="3" type="ORF">BWX42_07935</name>
</gene>
<dbReference type="Gene3D" id="3.30.1180.10">
    <property type="match status" value="1"/>
</dbReference>
<dbReference type="AlphaFoldDB" id="A0A1S8KPG3"/>
<dbReference type="InterPro" id="IPR043168">
    <property type="entry name" value="DegV_C"/>
</dbReference>
<dbReference type="NCBIfam" id="TIGR00762">
    <property type="entry name" value="DegV"/>
    <property type="match status" value="1"/>
</dbReference>
<evidence type="ECO:0000256" key="2">
    <source>
        <dbReference type="ARBA" id="ARBA00023121"/>
    </source>
</evidence>
<comment type="caution">
    <text evidence="3">The sequence shown here is derived from an EMBL/GenBank/DDBJ whole genome shotgun (WGS) entry which is preliminary data.</text>
</comment>
<accession>A0A1S8KPG3</accession>
<keyword evidence="2" id="KW-0446">Lipid-binding</keyword>
<name>A0A1S8KPG3_9LACT</name>
<evidence type="ECO:0000313" key="4">
    <source>
        <dbReference type="Proteomes" id="UP000190409"/>
    </source>
</evidence>
<dbReference type="PROSITE" id="PS51482">
    <property type="entry name" value="DEGV"/>
    <property type="match status" value="1"/>
</dbReference>
<organism evidence="3 4">
    <name type="scientific">Dolosigranulum pigrum</name>
    <dbReference type="NCBI Taxonomy" id="29394"/>
    <lineage>
        <taxon>Bacteria</taxon>
        <taxon>Bacillati</taxon>
        <taxon>Bacillota</taxon>
        <taxon>Bacilli</taxon>
        <taxon>Lactobacillales</taxon>
        <taxon>Carnobacteriaceae</taxon>
        <taxon>Dolosigranulum</taxon>
    </lineage>
</organism>
<dbReference type="RefSeq" id="WP_077863050.1">
    <property type="nucleotide sequence ID" value="NZ_CP040939.1"/>
</dbReference>
<dbReference type="Gene3D" id="3.40.50.10170">
    <property type="match status" value="1"/>
</dbReference>
<sequence length="289" mass="32678">MKTAIITDSTATLSEKLKEHPAVFQVFPSLEFEDGETFTDQPDSISPKEFYRKLTEVDSLPTTAQPSPAQFIDILDTIVAQGYDHVIFIHLSQKFSGTLDTARMIAHDYNDRLKSYFINSKGVSLVMRNMIEQTLRLLDEREDIESIIDDLNWLAEQSTIYLMVEDLDNLVKGGRLGHASAFIGNLMQIKPLLKIGADGSVEMFEKIRTKRRVYKRFIELIEEEMDNFDNNAQLYFAHGDAHDDIMTVIELLKKKYPEQSYTLDTLTPIIGVHGGKGTIGMAVVPTIPA</sequence>
<dbReference type="PANTHER" id="PTHR33434:SF2">
    <property type="entry name" value="FATTY ACID-BINDING PROTEIN TM_1468"/>
    <property type="match status" value="1"/>
</dbReference>
<reference evidence="3 4" key="1">
    <citation type="submission" date="2017-01" db="EMBL/GenBank/DDBJ databases">
        <title>Complete Genome Sequence of Dolosigranulum pigrum isolated from a Patient with interstitial lung disease.</title>
        <authorList>
            <person name="Mukhopadhyay R."/>
            <person name="Joaquin J."/>
            <person name="Hogue R."/>
            <person name="Fitzgerald S."/>
            <person name="Jospin G."/>
            <person name="Eisen J.A."/>
            <person name="Chaturvedi V."/>
        </authorList>
    </citation>
    <scope>NUCLEOTIDE SEQUENCE [LARGE SCALE GENOMIC DNA]</scope>
    <source>
        <strain evidence="3 4">15S00348</strain>
    </source>
</reference>
<dbReference type="EMBL" id="MUYF01000003">
    <property type="protein sequence ID" value="OOL81628.1"/>
    <property type="molecule type" value="Genomic_DNA"/>
</dbReference>
<proteinExistence type="predicted"/>
<dbReference type="PANTHER" id="PTHR33434">
    <property type="entry name" value="DEGV DOMAIN-CONTAINING PROTEIN DR_1986-RELATED"/>
    <property type="match status" value="1"/>
</dbReference>